<evidence type="ECO:0000313" key="1">
    <source>
        <dbReference type="EMBL" id="SMC67998.1"/>
    </source>
</evidence>
<accession>A0AC61PM88</accession>
<protein>
    <submittedName>
        <fullName evidence="1">Cytochrome c biogenesis protein</fullName>
    </submittedName>
</protein>
<dbReference type="Proteomes" id="UP000192328">
    <property type="component" value="Unassembled WGS sequence"/>
</dbReference>
<organism evidence="1 2">
    <name type="scientific">Aristaeella lactis</name>
    <dbReference type="NCBI Taxonomy" id="3046383"/>
    <lineage>
        <taxon>Bacteria</taxon>
        <taxon>Bacillati</taxon>
        <taxon>Bacillota</taxon>
        <taxon>Clostridia</taxon>
        <taxon>Eubacteriales</taxon>
        <taxon>Aristaeellaceae</taxon>
        <taxon>Aristaeella</taxon>
    </lineage>
</organism>
<keyword evidence="2" id="KW-1185">Reference proteome</keyword>
<name>A0AC61PM88_9FIRM</name>
<dbReference type="EMBL" id="FWXZ01000003">
    <property type="protein sequence ID" value="SMC67998.1"/>
    <property type="molecule type" value="Genomic_DNA"/>
</dbReference>
<sequence>MHLRSPLYMGSFKMKRIGKFLSSMPFAITLLVLLAGACALSSTIPQGATWEQYAAQYGERIAGWILGLRLDDAFHSWWFIGLSAFLCLNLLCCNLIRLPSLLKRIKAFGDPEKMTAAKANAEAKGTGDPHQVFTTLRMRKPVNRETGTGRELLFSAGNKAGFWGAWICHLGILLLILGFALGQMTAENYTVYALPGQTKPLDNTGLTVRVDDFRTERTENGTVQQYTAMLTVADPEAHTVESGSASVNAPAGLFGYKFFQNSVGWGADVTVLKNGEVLQEDSLCAGEYIPVKDKQELVVYLQAFYPDYVQMAGMSPMTASEELNNPAYLYRIYYRGELLGMNVLMPGEEVTIDEYTVRFDNPRNYTLLAVKRDRFTFLVLLGGLITLAGLILAFWMQPRAVWAVREETGWHIYGTNRKGGALFREEFSKAASAAGFITEDTDRGGID</sequence>
<reference evidence="1" key="1">
    <citation type="submission" date="2017-04" db="EMBL/GenBank/DDBJ databases">
        <authorList>
            <person name="Varghese N."/>
            <person name="Submissions S."/>
        </authorList>
    </citation>
    <scope>NUCLEOTIDE SEQUENCE</scope>
    <source>
        <strain evidence="1">WTE2008</strain>
    </source>
</reference>
<comment type="caution">
    <text evidence="1">The sequence shown here is derived from an EMBL/GenBank/DDBJ whole genome shotgun (WGS) entry which is preliminary data.</text>
</comment>
<proteinExistence type="predicted"/>
<gene>
    <name evidence="1" type="ORF">SAMN06297397_1979</name>
</gene>
<evidence type="ECO:0000313" key="2">
    <source>
        <dbReference type="Proteomes" id="UP000192328"/>
    </source>
</evidence>